<sequence length="171" mass="19830">MEPISLFPLPDLRSWHVIHHQILLASSPISEYQERCQHANHSEGGRTQKRPQKTITCGFPQTRVRHPHEGKILQRISSKRFFIKRTDEKQQLVPILSPNKFQKKRSEHHLGIMRRCKKTVPVQRLSLFGTMYKLPFCHTVSGGQTLLDIGIRRSTGYYESLVGSEKGKFVF</sequence>
<evidence type="ECO:0000313" key="2">
    <source>
        <dbReference type="Proteomes" id="UP000827092"/>
    </source>
</evidence>
<gene>
    <name evidence="1" type="ORF">JTE90_027436</name>
</gene>
<comment type="caution">
    <text evidence="1">The sequence shown here is derived from an EMBL/GenBank/DDBJ whole genome shotgun (WGS) entry which is preliminary data.</text>
</comment>
<name>A0AAV6W4A4_9ARAC</name>
<protein>
    <submittedName>
        <fullName evidence="1">Uncharacterized protein</fullName>
    </submittedName>
</protein>
<evidence type="ECO:0000313" key="1">
    <source>
        <dbReference type="EMBL" id="KAG8201963.1"/>
    </source>
</evidence>
<accession>A0AAV6W4A4</accession>
<organism evidence="1 2">
    <name type="scientific">Oedothorax gibbosus</name>
    <dbReference type="NCBI Taxonomy" id="931172"/>
    <lineage>
        <taxon>Eukaryota</taxon>
        <taxon>Metazoa</taxon>
        <taxon>Ecdysozoa</taxon>
        <taxon>Arthropoda</taxon>
        <taxon>Chelicerata</taxon>
        <taxon>Arachnida</taxon>
        <taxon>Araneae</taxon>
        <taxon>Araneomorphae</taxon>
        <taxon>Entelegynae</taxon>
        <taxon>Araneoidea</taxon>
        <taxon>Linyphiidae</taxon>
        <taxon>Erigoninae</taxon>
        <taxon>Oedothorax</taxon>
    </lineage>
</organism>
<dbReference type="EMBL" id="JAFNEN010000002">
    <property type="protein sequence ID" value="KAG8201963.1"/>
    <property type="molecule type" value="Genomic_DNA"/>
</dbReference>
<dbReference type="Proteomes" id="UP000827092">
    <property type="component" value="Unassembled WGS sequence"/>
</dbReference>
<keyword evidence="2" id="KW-1185">Reference proteome</keyword>
<proteinExistence type="predicted"/>
<reference evidence="1 2" key="1">
    <citation type="journal article" date="2022" name="Nat. Ecol. Evol.">
        <title>A masculinizing supergene underlies an exaggerated male reproductive morph in a spider.</title>
        <authorList>
            <person name="Hendrickx F."/>
            <person name="De Corte Z."/>
            <person name="Sonet G."/>
            <person name="Van Belleghem S.M."/>
            <person name="Kostlbacher S."/>
            <person name="Vangestel C."/>
        </authorList>
    </citation>
    <scope>NUCLEOTIDE SEQUENCE [LARGE SCALE GENOMIC DNA]</scope>
    <source>
        <strain evidence="1">W744_W776</strain>
    </source>
</reference>
<dbReference type="AlphaFoldDB" id="A0AAV6W4A4"/>